<feature type="domain" description="HSF-type DNA-binding" evidence="12">
    <location>
        <begin position="55"/>
        <end position="79"/>
    </location>
</feature>
<feature type="compositionally biased region" description="Low complexity" evidence="11">
    <location>
        <begin position="202"/>
        <end position="219"/>
    </location>
</feature>
<dbReference type="GO" id="GO:0005634">
    <property type="term" value="C:nucleus"/>
    <property type="evidence" value="ECO:0007669"/>
    <property type="project" value="UniProtKB-SubCell"/>
</dbReference>
<evidence type="ECO:0000313" key="14">
    <source>
        <dbReference type="Proteomes" id="UP000594638"/>
    </source>
</evidence>
<dbReference type="InterPro" id="IPR036390">
    <property type="entry name" value="WH_DNA-bd_sf"/>
</dbReference>
<name>A0A8S0TJR5_OLEEU</name>
<dbReference type="GO" id="GO:0000978">
    <property type="term" value="F:RNA polymerase II cis-regulatory region sequence-specific DNA binding"/>
    <property type="evidence" value="ECO:0007669"/>
    <property type="project" value="TreeGrafter"/>
</dbReference>
<sequence>MNGQDMESSSNIVALFVMKTYQMVNDPTTNELITWGKDNNSFVVVEPLSFSQRILPAFFKHKNFSSFIRQLNTYGFKKVDPDRWEFANEWFLRGQTHLLKNIVRRKHSSKTFGSHQKYEDEEDEELLMEISKLKQEQKGLEQELESMNRRLEATERRPQQMMTFLNKLVEDPDILTRVMLEKEKTRRLALGNSEKKRRLVISSTSSNSSSGMAVSSSSIKSEDDQEVTPTRDISTISSPDENLEVDTFYQCSPLLELAFPDWLNKRQGIDMPIIEQDPYNFATIPGSSLCSSDKSGGFEVAPQPINSIARYNNAGAMNSVYYEGLIDGENSNPLQYPFSLLGGGF</sequence>
<dbReference type="InterPro" id="IPR036388">
    <property type="entry name" value="WH-like_DNA-bd_sf"/>
</dbReference>
<dbReference type="PRINTS" id="PR00056">
    <property type="entry name" value="HSFDOMAIN"/>
</dbReference>
<evidence type="ECO:0000256" key="8">
    <source>
        <dbReference type="ARBA" id="ARBA00023242"/>
    </source>
</evidence>
<comment type="subunit">
    <text evidence="2">Homotrimer.</text>
</comment>
<dbReference type="Gene3D" id="1.10.10.10">
    <property type="entry name" value="Winged helix-like DNA-binding domain superfamily/Winged helix DNA-binding domain"/>
    <property type="match status" value="1"/>
</dbReference>
<dbReference type="GO" id="GO:0006357">
    <property type="term" value="P:regulation of transcription by RNA polymerase II"/>
    <property type="evidence" value="ECO:0007669"/>
    <property type="project" value="TreeGrafter"/>
</dbReference>
<evidence type="ECO:0000256" key="1">
    <source>
        <dbReference type="ARBA" id="ARBA00004123"/>
    </source>
</evidence>
<dbReference type="SUPFAM" id="SSF46785">
    <property type="entry name" value="Winged helix' DNA-binding domain"/>
    <property type="match status" value="1"/>
</dbReference>
<protein>
    <submittedName>
        <fullName evidence="13">Heat stress transcription factor C-1</fullName>
    </submittedName>
</protein>
<comment type="caution">
    <text evidence="13">The sequence shown here is derived from an EMBL/GenBank/DDBJ whole genome shotgun (WGS) entry which is preliminary data.</text>
</comment>
<dbReference type="GO" id="GO:0034605">
    <property type="term" value="P:cellular response to heat"/>
    <property type="evidence" value="ECO:0007669"/>
    <property type="project" value="TreeGrafter"/>
</dbReference>
<dbReference type="InterPro" id="IPR000232">
    <property type="entry name" value="HSF_DNA-bd"/>
</dbReference>
<dbReference type="GO" id="GO:0003700">
    <property type="term" value="F:DNA-binding transcription factor activity"/>
    <property type="evidence" value="ECO:0007669"/>
    <property type="project" value="InterPro"/>
</dbReference>
<evidence type="ECO:0000259" key="12">
    <source>
        <dbReference type="PROSITE" id="PS00434"/>
    </source>
</evidence>
<dbReference type="Pfam" id="PF00447">
    <property type="entry name" value="HSF_DNA-bind"/>
    <property type="match status" value="1"/>
</dbReference>
<dbReference type="FunFam" id="1.10.10.10:FF:000037">
    <property type="entry name" value="Heat stress transcription factor B-4"/>
    <property type="match status" value="1"/>
</dbReference>
<dbReference type="PANTHER" id="PTHR10015">
    <property type="entry name" value="HEAT SHOCK TRANSCRIPTION FACTOR"/>
    <property type="match status" value="1"/>
</dbReference>
<evidence type="ECO:0000256" key="10">
    <source>
        <dbReference type="SAM" id="Coils"/>
    </source>
</evidence>
<evidence type="ECO:0000256" key="3">
    <source>
        <dbReference type="ARBA" id="ARBA00022553"/>
    </source>
</evidence>
<reference evidence="13 14" key="1">
    <citation type="submission" date="2019-12" db="EMBL/GenBank/DDBJ databases">
        <authorList>
            <person name="Alioto T."/>
            <person name="Alioto T."/>
            <person name="Gomez Garrido J."/>
        </authorList>
    </citation>
    <scope>NUCLEOTIDE SEQUENCE [LARGE SCALE GENOMIC DNA]</scope>
</reference>
<dbReference type="Proteomes" id="UP000594638">
    <property type="component" value="Unassembled WGS sequence"/>
</dbReference>
<keyword evidence="3" id="KW-0597">Phosphoprotein</keyword>
<evidence type="ECO:0000256" key="9">
    <source>
        <dbReference type="RuleBase" id="RU004020"/>
    </source>
</evidence>
<keyword evidence="14" id="KW-1185">Reference proteome</keyword>
<dbReference type="Gramene" id="OE9A099799T1">
    <property type="protein sequence ID" value="OE9A099799C1"/>
    <property type="gene ID" value="OE9A099799"/>
</dbReference>
<dbReference type="PANTHER" id="PTHR10015:SF332">
    <property type="entry name" value="HEAT STRESS TRANSCRIPTION FACTOR C-1"/>
    <property type="match status" value="1"/>
</dbReference>
<evidence type="ECO:0000313" key="13">
    <source>
        <dbReference type="EMBL" id="CAA3006108.1"/>
    </source>
</evidence>
<dbReference type="EMBL" id="CACTIH010007257">
    <property type="protein sequence ID" value="CAA3006108.1"/>
    <property type="molecule type" value="Genomic_DNA"/>
</dbReference>
<organism evidence="13 14">
    <name type="scientific">Olea europaea subsp. europaea</name>
    <dbReference type="NCBI Taxonomy" id="158383"/>
    <lineage>
        <taxon>Eukaryota</taxon>
        <taxon>Viridiplantae</taxon>
        <taxon>Streptophyta</taxon>
        <taxon>Embryophyta</taxon>
        <taxon>Tracheophyta</taxon>
        <taxon>Spermatophyta</taxon>
        <taxon>Magnoliopsida</taxon>
        <taxon>eudicotyledons</taxon>
        <taxon>Gunneridae</taxon>
        <taxon>Pentapetalae</taxon>
        <taxon>asterids</taxon>
        <taxon>lamiids</taxon>
        <taxon>Lamiales</taxon>
        <taxon>Oleaceae</taxon>
        <taxon>Oleeae</taxon>
        <taxon>Olea</taxon>
    </lineage>
</organism>
<evidence type="ECO:0000256" key="6">
    <source>
        <dbReference type="ARBA" id="ARBA00023125"/>
    </source>
</evidence>
<keyword evidence="4" id="KW-0805">Transcription regulation</keyword>
<evidence type="ECO:0000256" key="2">
    <source>
        <dbReference type="ARBA" id="ARBA00011233"/>
    </source>
</evidence>
<dbReference type="OrthoDB" id="60033at2759"/>
<dbReference type="PROSITE" id="PS00434">
    <property type="entry name" value="HSF_DOMAIN"/>
    <property type="match status" value="1"/>
</dbReference>
<keyword evidence="5" id="KW-0346">Stress response</keyword>
<keyword evidence="7" id="KW-0804">Transcription</keyword>
<feature type="coiled-coil region" evidence="10">
    <location>
        <begin position="123"/>
        <end position="157"/>
    </location>
</feature>
<evidence type="ECO:0000256" key="5">
    <source>
        <dbReference type="ARBA" id="ARBA00023016"/>
    </source>
</evidence>
<feature type="compositionally biased region" description="Polar residues" evidence="11">
    <location>
        <begin position="227"/>
        <end position="239"/>
    </location>
</feature>
<evidence type="ECO:0000256" key="11">
    <source>
        <dbReference type="SAM" id="MobiDB-lite"/>
    </source>
</evidence>
<feature type="region of interest" description="Disordered" evidence="11">
    <location>
        <begin position="199"/>
        <end position="239"/>
    </location>
</feature>
<proteinExistence type="inferred from homology"/>
<evidence type="ECO:0000256" key="7">
    <source>
        <dbReference type="ARBA" id="ARBA00023163"/>
    </source>
</evidence>
<accession>A0A8S0TJR5</accession>
<evidence type="ECO:0000256" key="4">
    <source>
        <dbReference type="ARBA" id="ARBA00023015"/>
    </source>
</evidence>
<comment type="similarity">
    <text evidence="9">Belongs to the HSF family.</text>
</comment>
<keyword evidence="10" id="KW-0175">Coiled coil</keyword>
<dbReference type="SMART" id="SM00415">
    <property type="entry name" value="HSF"/>
    <property type="match status" value="1"/>
</dbReference>
<gene>
    <name evidence="13" type="ORF">OLEA9_A099799</name>
</gene>
<keyword evidence="6" id="KW-0238">DNA-binding</keyword>
<keyword evidence="8" id="KW-0539">Nucleus</keyword>
<comment type="subcellular location">
    <subcellularLocation>
        <location evidence="1">Nucleus</location>
    </subcellularLocation>
</comment>
<dbReference type="AlphaFoldDB" id="A0A8S0TJR5"/>